<protein>
    <submittedName>
        <fullName evidence="1">Uncharacterized protein</fullName>
    </submittedName>
</protein>
<proteinExistence type="predicted"/>
<accession>A0AAV4DS77</accession>
<keyword evidence="2" id="KW-1185">Reference proteome</keyword>
<evidence type="ECO:0000313" key="2">
    <source>
        <dbReference type="Proteomes" id="UP000735302"/>
    </source>
</evidence>
<name>A0AAV4DS77_9GAST</name>
<reference evidence="1 2" key="1">
    <citation type="journal article" date="2021" name="Elife">
        <title>Chloroplast acquisition without the gene transfer in kleptoplastic sea slugs, Plakobranchus ocellatus.</title>
        <authorList>
            <person name="Maeda T."/>
            <person name="Takahashi S."/>
            <person name="Yoshida T."/>
            <person name="Shimamura S."/>
            <person name="Takaki Y."/>
            <person name="Nagai Y."/>
            <person name="Toyoda A."/>
            <person name="Suzuki Y."/>
            <person name="Arimoto A."/>
            <person name="Ishii H."/>
            <person name="Satoh N."/>
            <person name="Nishiyama T."/>
            <person name="Hasebe M."/>
            <person name="Maruyama T."/>
            <person name="Minagawa J."/>
            <person name="Obokata J."/>
            <person name="Shigenobu S."/>
        </authorList>
    </citation>
    <scope>NUCLEOTIDE SEQUENCE [LARGE SCALE GENOMIC DNA]</scope>
</reference>
<sequence>MQLSDSSSAVEIILRRKKPALMEAAFAFNVHRVLYCKEDRRGNDYAAKYLVITARRCYCSKPLLPDWRVETGPFLPVEDRSLASLNCES</sequence>
<comment type="caution">
    <text evidence="1">The sequence shown here is derived from an EMBL/GenBank/DDBJ whole genome shotgun (WGS) entry which is preliminary data.</text>
</comment>
<dbReference type="Proteomes" id="UP000735302">
    <property type="component" value="Unassembled WGS sequence"/>
</dbReference>
<gene>
    <name evidence="1" type="ORF">PoB_007351000</name>
</gene>
<evidence type="ECO:0000313" key="1">
    <source>
        <dbReference type="EMBL" id="GFO47005.1"/>
    </source>
</evidence>
<dbReference type="EMBL" id="BLXT01008249">
    <property type="protein sequence ID" value="GFO47005.1"/>
    <property type="molecule type" value="Genomic_DNA"/>
</dbReference>
<organism evidence="1 2">
    <name type="scientific">Plakobranchus ocellatus</name>
    <dbReference type="NCBI Taxonomy" id="259542"/>
    <lineage>
        <taxon>Eukaryota</taxon>
        <taxon>Metazoa</taxon>
        <taxon>Spiralia</taxon>
        <taxon>Lophotrochozoa</taxon>
        <taxon>Mollusca</taxon>
        <taxon>Gastropoda</taxon>
        <taxon>Heterobranchia</taxon>
        <taxon>Euthyneura</taxon>
        <taxon>Panpulmonata</taxon>
        <taxon>Sacoglossa</taxon>
        <taxon>Placobranchoidea</taxon>
        <taxon>Plakobranchidae</taxon>
        <taxon>Plakobranchus</taxon>
    </lineage>
</organism>
<dbReference type="AlphaFoldDB" id="A0AAV4DS77"/>